<organism evidence="1 2">
    <name type="scientific">Arachis hypogaea</name>
    <name type="common">Peanut</name>
    <dbReference type="NCBI Taxonomy" id="3818"/>
    <lineage>
        <taxon>Eukaryota</taxon>
        <taxon>Viridiplantae</taxon>
        <taxon>Streptophyta</taxon>
        <taxon>Embryophyta</taxon>
        <taxon>Tracheophyta</taxon>
        <taxon>Spermatophyta</taxon>
        <taxon>Magnoliopsida</taxon>
        <taxon>eudicotyledons</taxon>
        <taxon>Gunneridae</taxon>
        <taxon>Pentapetalae</taxon>
        <taxon>rosids</taxon>
        <taxon>fabids</taxon>
        <taxon>Fabales</taxon>
        <taxon>Fabaceae</taxon>
        <taxon>Papilionoideae</taxon>
        <taxon>50 kb inversion clade</taxon>
        <taxon>dalbergioids sensu lato</taxon>
        <taxon>Dalbergieae</taxon>
        <taxon>Pterocarpus clade</taxon>
        <taxon>Arachis</taxon>
    </lineage>
</organism>
<proteinExistence type="predicted"/>
<reference evidence="1 2" key="1">
    <citation type="submission" date="2019-01" db="EMBL/GenBank/DDBJ databases">
        <title>Sequencing of cultivated peanut Arachis hypogaea provides insights into genome evolution and oil improvement.</title>
        <authorList>
            <person name="Chen X."/>
        </authorList>
    </citation>
    <scope>NUCLEOTIDE SEQUENCE [LARGE SCALE GENOMIC DNA]</scope>
    <source>
        <strain evidence="2">cv. Fuhuasheng</strain>
        <tissue evidence="1">Leaves</tissue>
    </source>
</reference>
<name>A0A444ZPC3_ARAHY</name>
<comment type="caution">
    <text evidence="1">The sequence shown here is derived from an EMBL/GenBank/DDBJ whole genome shotgun (WGS) entry which is preliminary data.</text>
</comment>
<dbReference type="Proteomes" id="UP000289738">
    <property type="component" value="Chromosome B04"/>
</dbReference>
<dbReference type="STRING" id="3818.A0A444ZPC3"/>
<sequence>MFMDWMIANKRFSEGRALTYIEYPSKFAYSLNSREWKPRQRGFPIGRLSFAHPSSGELFYMRMLLNVQRGCTSFQSIRTVNGVAYDTFQEACFVVGFLIDDNEFVSAIKEVAELASTTQLKRLCDIIAIWFHGKTFDSLGTNLGLFV</sequence>
<evidence type="ECO:0000313" key="2">
    <source>
        <dbReference type="Proteomes" id="UP000289738"/>
    </source>
</evidence>
<accession>A0A444ZPC3</accession>
<keyword evidence="2" id="KW-1185">Reference proteome</keyword>
<evidence type="ECO:0000313" key="1">
    <source>
        <dbReference type="EMBL" id="RYR15962.1"/>
    </source>
</evidence>
<dbReference type="EMBL" id="SDMP01000014">
    <property type="protein sequence ID" value="RYR15962.1"/>
    <property type="molecule type" value="Genomic_DNA"/>
</dbReference>
<gene>
    <name evidence="1" type="ORF">Ahy_B04g072930</name>
</gene>
<dbReference type="PANTHER" id="PTHR10492">
    <property type="match status" value="1"/>
</dbReference>
<dbReference type="AlphaFoldDB" id="A0A444ZPC3"/>
<protein>
    <submittedName>
        <fullName evidence="1">Uncharacterized protein</fullName>
    </submittedName>
</protein>
<dbReference type="PANTHER" id="PTHR10492:SF74">
    <property type="entry name" value="ATP-DEPENDENT DNA HELICASE"/>
    <property type="match status" value="1"/>
</dbReference>